<feature type="transmembrane region" description="Helical" evidence="1">
    <location>
        <begin position="112"/>
        <end position="132"/>
    </location>
</feature>
<gene>
    <name evidence="2" type="ORF">RDI58_002971</name>
</gene>
<organism evidence="2 3">
    <name type="scientific">Solanum bulbocastanum</name>
    <name type="common">Wild potato</name>
    <dbReference type="NCBI Taxonomy" id="147425"/>
    <lineage>
        <taxon>Eukaryota</taxon>
        <taxon>Viridiplantae</taxon>
        <taxon>Streptophyta</taxon>
        <taxon>Embryophyta</taxon>
        <taxon>Tracheophyta</taxon>
        <taxon>Spermatophyta</taxon>
        <taxon>Magnoliopsida</taxon>
        <taxon>eudicotyledons</taxon>
        <taxon>Gunneridae</taxon>
        <taxon>Pentapetalae</taxon>
        <taxon>asterids</taxon>
        <taxon>lamiids</taxon>
        <taxon>Solanales</taxon>
        <taxon>Solanaceae</taxon>
        <taxon>Solanoideae</taxon>
        <taxon>Solaneae</taxon>
        <taxon>Solanum</taxon>
    </lineage>
</organism>
<keyword evidence="1" id="KW-1133">Transmembrane helix</keyword>
<proteinExistence type="predicted"/>
<sequence length="157" mass="17291">MSTCQSFGIDIRVPQNSEKFAIKKKTSLGFILLGDPTRKFITETNSCFRCLAFPEKLHTIVILSAVSGVFAHARFTGAPSGTTIARSYRKNAGAKELRRFAVKTLIDTLTDINLRGILFFVALINTMLGAAVWKKSPLQNILFGLSIMIDVGIITCY</sequence>
<dbReference type="Proteomes" id="UP001371456">
    <property type="component" value="Unassembled WGS sequence"/>
</dbReference>
<evidence type="ECO:0000313" key="2">
    <source>
        <dbReference type="EMBL" id="KAK6805186.1"/>
    </source>
</evidence>
<name>A0AAN8YRP4_SOLBU</name>
<evidence type="ECO:0000313" key="3">
    <source>
        <dbReference type="Proteomes" id="UP001371456"/>
    </source>
</evidence>
<protein>
    <submittedName>
        <fullName evidence="2">Uncharacterized protein</fullName>
    </submittedName>
</protein>
<keyword evidence="1" id="KW-0472">Membrane</keyword>
<reference evidence="2 3" key="1">
    <citation type="submission" date="2024-02" db="EMBL/GenBank/DDBJ databases">
        <title>de novo genome assembly of Solanum bulbocastanum strain 11H21.</title>
        <authorList>
            <person name="Hosaka A.J."/>
        </authorList>
    </citation>
    <scope>NUCLEOTIDE SEQUENCE [LARGE SCALE GENOMIC DNA]</scope>
    <source>
        <tissue evidence="2">Young leaves</tissue>
    </source>
</reference>
<evidence type="ECO:0000256" key="1">
    <source>
        <dbReference type="SAM" id="Phobius"/>
    </source>
</evidence>
<keyword evidence="3" id="KW-1185">Reference proteome</keyword>
<accession>A0AAN8YRP4</accession>
<keyword evidence="1" id="KW-0812">Transmembrane</keyword>
<comment type="caution">
    <text evidence="2">The sequence shown here is derived from an EMBL/GenBank/DDBJ whole genome shotgun (WGS) entry which is preliminary data.</text>
</comment>
<dbReference type="EMBL" id="JBANQN010000001">
    <property type="protein sequence ID" value="KAK6805186.1"/>
    <property type="molecule type" value="Genomic_DNA"/>
</dbReference>
<dbReference type="AlphaFoldDB" id="A0AAN8YRP4"/>